<evidence type="ECO:0000256" key="1">
    <source>
        <dbReference type="SAM" id="Phobius"/>
    </source>
</evidence>
<dbReference type="KEGG" id="haby:HLVA_17850"/>
<dbReference type="Proteomes" id="UP001321582">
    <property type="component" value="Chromosome"/>
</dbReference>
<proteinExistence type="predicted"/>
<evidence type="ECO:0000259" key="2">
    <source>
        <dbReference type="Pfam" id="PF18923"/>
    </source>
</evidence>
<sequence>MYVYYASVLISLYKIFYLKISFTYFINHFSILNLIPLTIIQRNKNSSIIINDKGIYLPEIFIKMEDIKEYNIKNSKLEIKLLNSREKYYVNILRKNEKEVENILNDFICKK</sequence>
<feature type="transmembrane region" description="Helical" evidence="1">
    <location>
        <begin position="20"/>
        <end position="40"/>
    </location>
</feature>
<keyword evidence="1" id="KW-0812">Transmembrane</keyword>
<keyword evidence="1" id="KW-0472">Membrane</keyword>
<feature type="domain" description="DUF5673" evidence="2">
    <location>
        <begin position="48"/>
        <end position="105"/>
    </location>
</feature>
<evidence type="ECO:0000313" key="3">
    <source>
        <dbReference type="EMBL" id="BDU51216.1"/>
    </source>
</evidence>
<reference evidence="3 4" key="1">
    <citation type="submission" date="2022-11" db="EMBL/GenBank/DDBJ databases">
        <title>Haliovirga abyssi gen. nov., sp. nov., a mesophilic fermentative bacterium isolated from the Iheya North hydrothermal field and the proposal of Haliovirgaceae fam. nov.</title>
        <authorList>
            <person name="Miyazaki U."/>
            <person name="Tame A."/>
            <person name="Miyazaki J."/>
            <person name="Takai K."/>
            <person name="Sawayama S."/>
            <person name="Kitajima M."/>
            <person name="Okamoto A."/>
            <person name="Nakagawa S."/>
        </authorList>
    </citation>
    <scope>NUCLEOTIDE SEQUENCE [LARGE SCALE GENOMIC DNA]</scope>
    <source>
        <strain evidence="3 4">IC12</strain>
    </source>
</reference>
<dbReference type="AlphaFoldDB" id="A0AAU9DCJ7"/>
<dbReference type="EMBL" id="AP027059">
    <property type="protein sequence ID" value="BDU51216.1"/>
    <property type="molecule type" value="Genomic_DNA"/>
</dbReference>
<name>A0AAU9DCJ7_9FUSO</name>
<organism evidence="3 4">
    <name type="scientific">Haliovirga abyssi</name>
    <dbReference type="NCBI Taxonomy" id="2996794"/>
    <lineage>
        <taxon>Bacteria</taxon>
        <taxon>Fusobacteriati</taxon>
        <taxon>Fusobacteriota</taxon>
        <taxon>Fusobacteriia</taxon>
        <taxon>Fusobacteriales</taxon>
        <taxon>Haliovirgaceae</taxon>
        <taxon>Haliovirga</taxon>
    </lineage>
</organism>
<dbReference type="Pfam" id="PF18923">
    <property type="entry name" value="DUF5673"/>
    <property type="match status" value="1"/>
</dbReference>
<dbReference type="InterPro" id="IPR043730">
    <property type="entry name" value="DUF5673"/>
</dbReference>
<gene>
    <name evidence="3" type="ORF">HLVA_17850</name>
</gene>
<accession>A0AAU9DCJ7</accession>
<keyword evidence="1" id="KW-1133">Transmembrane helix</keyword>
<evidence type="ECO:0000313" key="4">
    <source>
        <dbReference type="Proteomes" id="UP001321582"/>
    </source>
</evidence>
<keyword evidence="4" id="KW-1185">Reference proteome</keyword>
<protein>
    <recommendedName>
        <fullName evidence="2">DUF5673 domain-containing protein</fullName>
    </recommendedName>
</protein>